<organism evidence="1 2">
    <name type="scientific">Steinernema carpocapsae</name>
    <name type="common">Entomopathogenic nematode</name>
    <dbReference type="NCBI Taxonomy" id="34508"/>
    <lineage>
        <taxon>Eukaryota</taxon>
        <taxon>Metazoa</taxon>
        <taxon>Ecdysozoa</taxon>
        <taxon>Nematoda</taxon>
        <taxon>Chromadorea</taxon>
        <taxon>Rhabditida</taxon>
        <taxon>Tylenchina</taxon>
        <taxon>Panagrolaimomorpha</taxon>
        <taxon>Strongyloidoidea</taxon>
        <taxon>Steinernematidae</taxon>
        <taxon>Steinernema</taxon>
    </lineage>
</organism>
<dbReference type="AlphaFoldDB" id="A0A4U5NX54"/>
<dbReference type="EMBL" id="AZBU02000003">
    <property type="protein sequence ID" value="TKR88096.1"/>
    <property type="molecule type" value="Genomic_DNA"/>
</dbReference>
<dbReference type="Proteomes" id="UP000298663">
    <property type="component" value="Unassembled WGS sequence"/>
</dbReference>
<gene>
    <name evidence="1" type="ORF">L596_012388</name>
</gene>
<sequence length="269" mass="31381">MDELPYEFHLEVCRRLWFNYRHRSVRLLSKLSCAWESASKETRKEEANLEVYVTSKGEVEVYIPYSVKRDIDPWKKWEINRIAVTQREDLPKYPQDLPKYPNQQYVLDKLLKNSFHLVSVHFLLISSALPPGVSRLLLKIPRIAIQCCKCSGEALQDMLVAILQRQSLTSLVLSSTIISTNFSNLLLELLDLQTLVEVTVWYEGFMNHVEVAQLVTKFVRKGVQMNESSTTNADTYISRLTSIEALQKYEYVYYNRRGLFPYVRFGKTP</sequence>
<reference evidence="1 2" key="2">
    <citation type="journal article" date="2019" name="G3 (Bethesda)">
        <title>Hybrid Assembly of the Genome of the Entomopathogenic Nematode Steinernema carpocapsae Identifies the X-Chromosome.</title>
        <authorList>
            <person name="Serra L."/>
            <person name="Macchietto M."/>
            <person name="Macias-Munoz A."/>
            <person name="McGill C.J."/>
            <person name="Rodriguez I.M."/>
            <person name="Rodriguez B."/>
            <person name="Murad R."/>
            <person name="Mortazavi A."/>
        </authorList>
    </citation>
    <scope>NUCLEOTIDE SEQUENCE [LARGE SCALE GENOMIC DNA]</scope>
    <source>
        <strain evidence="1 2">ALL</strain>
    </source>
</reference>
<evidence type="ECO:0000313" key="2">
    <source>
        <dbReference type="Proteomes" id="UP000298663"/>
    </source>
</evidence>
<protein>
    <submittedName>
        <fullName evidence="1">Uncharacterized protein</fullName>
    </submittedName>
</protein>
<evidence type="ECO:0000313" key="1">
    <source>
        <dbReference type="EMBL" id="TKR88096.1"/>
    </source>
</evidence>
<keyword evidence="2" id="KW-1185">Reference proteome</keyword>
<name>A0A4U5NX54_STECR</name>
<comment type="caution">
    <text evidence="1">The sequence shown here is derived from an EMBL/GenBank/DDBJ whole genome shotgun (WGS) entry which is preliminary data.</text>
</comment>
<reference evidence="1 2" key="1">
    <citation type="journal article" date="2015" name="Genome Biol.">
        <title>Comparative genomics of Steinernema reveals deeply conserved gene regulatory networks.</title>
        <authorList>
            <person name="Dillman A.R."/>
            <person name="Macchietto M."/>
            <person name="Porter C.F."/>
            <person name="Rogers A."/>
            <person name="Williams B."/>
            <person name="Antoshechkin I."/>
            <person name="Lee M.M."/>
            <person name="Goodwin Z."/>
            <person name="Lu X."/>
            <person name="Lewis E.E."/>
            <person name="Goodrich-Blair H."/>
            <person name="Stock S.P."/>
            <person name="Adams B.J."/>
            <person name="Sternberg P.W."/>
            <person name="Mortazavi A."/>
        </authorList>
    </citation>
    <scope>NUCLEOTIDE SEQUENCE [LARGE SCALE GENOMIC DNA]</scope>
    <source>
        <strain evidence="1 2">ALL</strain>
    </source>
</reference>
<proteinExistence type="predicted"/>
<accession>A0A4U5NX54</accession>